<keyword evidence="4" id="KW-1185">Reference proteome</keyword>
<gene>
    <name evidence="3" type="ORF">ULMA_04190</name>
</gene>
<dbReference type="EMBL" id="BKCG01000001">
    <property type="protein sequence ID" value="GER58311.1"/>
    <property type="molecule type" value="Genomic_DNA"/>
</dbReference>
<evidence type="ECO:0000313" key="4">
    <source>
        <dbReference type="Proteomes" id="UP000326509"/>
    </source>
</evidence>
<dbReference type="InterPro" id="IPR050807">
    <property type="entry name" value="TransReg_Diox_bact_type"/>
</dbReference>
<name>A0A5J4IXL2_9FLAO</name>
<evidence type="ECO:0000259" key="2">
    <source>
        <dbReference type="PROSITE" id="PS50943"/>
    </source>
</evidence>
<dbReference type="GO" id="GO:0003677">
    <property type="term" value="F:DNA binding"/>
    <property type="evidence" value="ECO:0007669"/>
    <property type="project" value="UniProtKB-KW"/>
</dbReference>
<dbReference type="SUPFAM" id="SSF47413">
    <property type="entry name" value="lambda repressor-like DNA-binding domains"/>
    <property type="match status" value="1"/>
</dbReference>
<protein>
    <recommendedName>
        <fullName evidence="2">HTH cro/C1-type domain-containing protein</fullName>
    </recommendedName>
</protein>
<accession>A0A5J4IXL2</accession>
<sequence length="84" mass="9872">MIFYHNSVIELVLDEKKYLLKFGQNLRQLRRKSQLTQEHLAIDSDIPINQVGRIERGEINTTVTTLLKISKALKVEIIELFMFK</sequence>
<dbReference type="PANTHER" id="PTHR46797">
    <property type="entry name" value="HTH-TYPE TRANSCRIPTIONAL REGULATOR"/>
    <property type="match status" value="1"/>
</dbReference>
<comment type="caution">
    <text evidence="3">The sequence shown here is derived from an EMBL/GenBank/DDBJ whole genome shotgun (WGS) entry which is preliminary data.</text>
</comment>
<dbReference type="AlphaFoldDB" id="A0A5J4IXL2"/>
<evidence type="ECO:0000313" key="3">
    <source>
        <dbReference type="EMBL" id="GER58311.1"/>
    </source>
</evidence>
<proteinExistence type="predicted"/>
<dbReference type="SMART" id="SM00530">
    <property type="entry name" value="HTH_XRE"/>
    <property type="match status" value="1"/>
</dbReference>
<evidence type="ECO:0000256" key="1">
    <source>
        <dbReference type="ARBA" id="ARBA00023125"/>
    </source>
</evidence>
<dbReference type="InterPro" id="IPR001387">
    <property type="entry name" value="Cro/C1-type_HTH"/>
</dbReference>
<dbReference type="Gene3D" id="1.10.260.40">
    <property type="entry name" value="lambda repressor-like DNA-binding domains"/>
    <property type="match status" value="1"/>
</dbReference>
<dbReference type="InterPro" id="IPR010982">
    <property type="entry name" value="Lambda_DNA-bd_dom_sf"/>
</dbReference>
<dbReference type="CDD" id="cd00093">
    <property type="entry name" value="HTH_XRE"/>
    <property type="match status" value="1"/>
</dbReference>
<dbReference type="Proteomes" id="UP000326509">
    <property type="component" value="Unassembled WGS sequence"/>
</dbReference>
<organism evidence="3 4">
    <name type="scientific">Patiriisocius marinus</name>
    <dbReference type="NCBI Taxonomy" id="1397112"/>
    <lineage>
        <taxon>Bacteria</taxon>
        <taxon>Pseudomonadati</taxon>
        <taxon>Bacteroidota</taxon>
        <taxon>Flavobacteriia</taxon>
        <taxon>Flavobacteriales</taxon>
        <taxon>Flavobacteriaceae</taxon>
        <taxon>Patiriisocius</taxon>
    </lineage>
</organism>
<keyword evidence="1" id="KW-0238">DNA-binding</keyword>
<dbReference type="GO" id="GO:0003700">
    <property type="term" value="F:DNA-binding transcription factor activity"/>
    <property type="evidence" value="ECO:0007669"/>
    <property type="project" value="TreeGrafter"/>
</dbReference>
<dbReference type="Pfam" id="PF01381">
    <property type="entry name" value="HTH_3"/>
    <property type="match status" value="1"/>
</dbReference>
<reference evidence="3 4" key="1">
    <citation type="submission" date="2019-08" db="EMBL/GenBank/DDBJ databases">
        <title>Draft genome sequence of Ulvibacter marinus type strain NBRC 109484.</title>
        <authorList>
            <person name="Kawano K."/>
            <person name="Ushijima N."/>
            <person name="Kihara M."/>
            <person name="Itoh H."/>
        </authorList>
    </citation>
    <scope>NUCLEOTIDE SEQUENCE [LARGE SCALE GENOMIC DNA]</scope>
    <source>
        <strain evidence="3 4">NBRC 109484</strain>
    </source>
</reference>
<dbReference type="PANTHER" id="PTHR46797:SF1">
    <property type="entry name" value="METHYLPHOSPHONATE SYNTHASE"/>
    <property type="match status" value="1"/>
</dbReference>
<dbReference type="OrthoDB" id="680346at2"/>
<dbReference type="PROSITE" id="PS50943">
    <property type="entry name" value="HTH_CROC1"/>
    <property type="match status" value="1"/>
</dbReference>
<feature type="domain" description="HTH cro/C1-type" evidence="2">
    <location>
        <begin position="26"/>
        <end position="80"/>
    </location>
</feature>
<dbReference type="GO" id="GO:0005829">
    <property type="term" value="C:cytosol"/>
    <property type="evidence" value="ECO:0007669"/>
    <property type="project" value="TreeGrafter"/>
</dbReference>